<evidence type="ECO:0000256" key="1">
    <source>
        <dbReference type="SAM" id="Phobius"/>
    </source>
</evidence>
<gene>
    <name evidence="2" type="ORF">P43SY_008214</name>
</gene>
<feature type="transmembrane region" description="Helical" evidence="1">
    <location>
        <begin position="306"/>
        <end position="329"/>
    </location>
</feature>
<proteinExistence type="predicted"/>
<dbReference type="EMBL" id="JAKCXM010000255">
    <property type="protein sequence ID" value="KAJ0397383.1"/>
    <property type="molecule type" value="Genomic_DNA"/>
</dbReference>
<name>A0AAD5LY72_PYTIN</name>
<dbReference type="Proteomes" id="UP001209570">
    <property type="component" value="Unassembled WGS sequence"/>
</dbReference>
<feature type="transmembrane region" description="Helical" evidence="1">
    <location>
        <begin position="209"/>
        <end position="230"/>
    </location>
</feature>
<keyword evidence="1" id="KW-0812">Transmembrane</keyword>
<reference evidence="2" key="1">
    <citation type="submission" date="2021-12" db="EMBL/GenBank/DDBJ databases">
        <title>Prjna785345.</title>
        <authorList>
            <person name="Rujirawat T."/>
            <person name="Krajaejun T."/>
        </authorList>
    </citation>
    <scope>NUCLEOTIDE SEQUENCE</scope>
    <source>
        <strain evidence="2">Pi057C3</strain>
    </source>
</reference>
<evidence type="ECO:0000313" key="3">
    <source>
        <dbReference type="Proteomes" id="UP001209570"/>
    </source>
</evidence>
<comment type="caution">
    <text evidence="2">The sequence shown here is derived from an EMBL/GenBank/DDBJ whole genome shotgun (WGS) entry which is preliminary data.</text>
</comment>
<dbReference type="AlphaFoldDB" id="A0AAD5LY72"/>
<feature type="transmembrane region" description="Helical" evidence="1">
    <location>
        <begin position="166"/>
        <end position="189"/>
    </location>
</feature>
<keyword evidence="3" id="KW-1185">Reference proteome</keyword>
<sequence>MEAALHAVLPSLEDVHDGGTKYTLVASRSLPSIDCSKTLKSVFLRPAALERWNAILHQFRRQINLASTIGLIGAVVPIVPASAGAWCACLGVATQTLGLMSAISSLRYDVVVILLRSFEFWYFSMTNLLCTIAVMFCYDDWRGAGCPTNALGVQVILLIDAFYRPLNLAIAGSVAASSMYLSLLILLSLDLVDGQRNFILASSRSHRLTIVDVATNASGTMVFLLLRNVYRKRAALREHAMSKLRRSFDYLFVSAQLTIAHLCLCDMISWDSRSLSILSLWLWLHVVISVDAMLPPMRRALGISHVHLAAVLVAAAALGGLFCAELIVLDPPYYRNRSYVSTTLNGRSIELRVTPLLLGRVFSLTWWIGRLLWRLHDRREDELIMLQGKVEFEDLLRHARKPRPARPQLADGLM</sequence>
<organism evidence="2 3">
    <name type="scientific">Pythium insidiosum</name>
    <name type="common">Pythiosis disease agent</name>
    <dbReference type="NCBI Taxonomy" id="114742"/>
    <lineage>
        <taxon>Eukaryota</taxon>
        <taxon>Sar</taxon>
        <taxon>Stramenopiles</taxon>
        <taxon>Oomycota</taxon>
        <taxon>Peronosporomycetes</taxon>
        <taxon>Pythiales</taxon>
        <taxon>Pythiaceae</taxon>
        <taxon>Pythium</taxon>
    </lineage>
</organism>
<keyword evidence="1" id="KW-1133">Transmembrane helix</keyword>
<accession>A0AAD5LY72</accession>
<feature type="transmembrane region" description="Helical" evidence="1">
    <location>
        <begin position="69"/>
        <end position="100"/>
    </location>
</feature>
<feature type="transmembrane region" description="Helical" evidence="1">
    <location>
        <begin position="250"/>
        <end position="270"/>
    </location>
</feature>
<evidence type="ECO:0000313" key="2">
    <source>
        <dbReference type="EMBL" id="KAJ0397383.1"/>
    </source>
</evidence>
<keyword evidence="1" id="KW-0472">Membrane</keyword>
<feature type="transmembrane region" description="Helical" evidence="1">
    <location>
        <begin position="120"/>
        <end position="138"/>
    </location>
</feature>
<protein>
    <submittedName>
        <fullName evidence="2">Uncharacterized protein</fullName>
    </submittedName>
</protein>